<dbReference type="InterPro" id="IPR028012">
    <property type="entry name" value="Rua1_C"/>
</dbReference>
<proteinExistence type="predicted"/>
<dbReference type="EMBL" id="PUHW01000009">
    <property type="protein sequence ID" value="KAG0691053.1"/>
    <property type="molecule type" value="Genomic_DNA"/>
</dbReference>
<evidence type="ECO:0000313" key="2">
    <source>
        <dbReference type="EMBL" id="KAG0691053.1"/>
    </source>
</evidence>
<organism evidence="2 3">
    <name type="scientific">Pichia californica</name>
    <dbReference type="NCBI Taxonomy" id="460514"/>
    <lineage>
        <taxon>Eukaryota</taxon>
        <taxon>Fungi</taxon>
        <taxon>Dikarya</taxon>
        <taxon>Ascomycota</taxon>
        <taxon>Saccharomycotina</taxon>
        <taxon>Pichiomycetes</taxon>
        <taxon>Pichiales</taxon>
        <taxon>Pichiaceae</taxon>
        <taxon>Pichia</taxon>
    </lineage>
</organism>
<evidence type="ECO:0000313" key="3">
    <source>
        <dbReference type="Proteomes" id="UP000697127"/>
    </source>
</evidence>
<comment type="caution">
    <text evidence="2">The sequence shown here is derived from an EMBL/GenBank/DDBJ whole genome shotgun (WGS) entry which is preliminary data.</text>
</comment>
<evidence type="ECO:0000259" key="1">
    <source>
        <dbReference type="Pfam" id="PF14616"/>
    </source>
</evidence>
<gene>
    <name evidence="2" type="ORF">C6P40_005280</name>
</gene>
<keyword evidence="3" id="KW-1185">Reference proteome</keyword>
<dbReference type="Proteomes" id="UP000697127">
    <property type="component" value="Unassembled WGS sequence"/>
</dbReference>
<dbReference type="Pfam" id="PF14616">
    <property type="entry name" value="Rua1_C"/>
    <property type="match status" value="1"/>
</dbReference>
<dbReference type="AlphaFoldDB" id="A0A9P7BIG9"/>
<accession>A0A9P7BIG9</accession>
<sequence>MSSIYNDSNLFEFDFQVDETFPDPTVFNFDESFDLCAPVEVAATTKVECDADLLMQEIDSILENNKEMEPELTDEAILKELSEVLAAADEVDDTETNLNLPVSNYVNVSTTTTSSKKRTYSEADLGESTYVASSTSASPLVKIINAKQNKKPKRPKPYFMYNEALQSRMDNYWNLISHNKNYKNIISKWNNDSALSPIGAHVFVKNAMPALIPNNLTINFFKKYQGIDNWCYQANTKRNEAKLPLRWCGQEMNFYETFVTRHKVDEYGKITQKQALCPYCPIESESVNLDHHFHSTQDSLYMHHVCKDHGVYSTGYELSPPLIAYDNKIPIAVCTECGEKCKMFNVGTGMENCMIAYFRHAFNTHNKKRHNRSNEQKRKDHLFFNGVKNLLYEKSNVNFNKIPKQLPSSKTIVPSVFMKPPSVPVFTLHQTELPVVKNEVICTANKKVSKVEVPEMPLDDFDKFIKQFGFDDDDDNDQNKIEMDDVKDEEILFDTPRFLFSSNNEDSNENVITTKDIFDEIDRALNFQTF</sequence>
<reference evidence="2" key="1">
    <citation type="submission" date="2020-11" db="EMBL/GenBank/DDBJ databases">
        <title>Kefir isolates.</title>
        <authorList>
            <person name="Marcisauskas S."/>
            <person name="Kim Y."/>
            <person name="Blasche S."/>
        </authorList>
    </citation>
    <scope>NUCLEOTIDE SEQUENCE</scope>
    <source>
        <strain evidence="2">Olga-1</strain>
    </source>
</reference>
<name>A0A9P7BIG9_9ASCO</name>
<feature type="domain" description="Transcription regulator Rua1 C-terminal" evidence="1">
    <location>
        <begin position="251"/>
        <end position="365"/>
    </location>
</feature>
<protein>
    <recommendedName>
        <fullName evidence="1">Transcription regulator Rua1 C-terminal domain-containing protein</fullName>
    </recommendedName>
</protein>
<dbReference type="OrthoDB" id="3997758at2759"/>